<feature type="chain" id="PRO_5020292278" evidence="1">
    <location>
        <begin position="32"/>
        <end position="210"/>
    </location>
</feature>
<dbReference type="AlphaFoldDB" id="A0A4R3J5S1"/>
<protein>
    <submittedName>
        <fullName evidence="2">Uncharacterized protein</fullName>
    </submittedName>
</protein>
<feature type="signal peptide" evidence="1">
    <location>
        <begin position="1"/>
        <end position="31"/>
    </location>
</feature>
<name>A0A4R3J5S1_9PROT</name>
<comment type="caution">
    <text evidence="2">The sequence shown here is derived from an EMBL/GenBank/DDBJ whole genome shotgun (WGS) entry which is preliminary data.</text>
</comment>
<evidence type="ECO:0000256" key="1">
    <source>
        <dbReference type="SAM" id="SignalP"/>
    </source>
</evidence>
<dbReference type="RefSeq" id="WP_132939955.1">
    <property type="nucleotide sequence ID" value="NZ_SLZW01000010.1"/>
</dbReference>
<accession>A0A4R3J5S1</accession>
<keyword evidence="3" id="KW-1185">Reference proteome</keyword>
<dbReference type="OrthoDB" id="7362301at2"/>
<dbReference type="EMBL" id="SLZW01000010">
    <property type="protein sequence ID" value="TCS60652.1"/>
    <property type="molecule type" value="Genomic_DNA"/>
</dbReference>
<sequence length="210" mass="22713">MIKALFYSMGIAFATVCLLSVVLLCAGAARAGGAAPGGASAAPDKISGRPMVDVNGRFRIIGQTDTQSESTCIGRVDTPLCVAETAVAATERQDMQLQDIAYGKADPKTRKPFTSDIGSKVGYRIVSVRRFAPYDVPAERFNVFGIKAGDVAIYIETCNATYKRCTQPSLKSDFSVLARKGKYGWHAVVGVGDQRDLTDPRYNSSQYWHK</sequence>
<reference evidence="2 3" key="1">
    <citation type="submission" date="2019-03" db="EMBL/GenBank/DDBJ databases">
        <title>Genomic Encyclopedia of Type Strains, Phase IV (KMG-IV): sequencing the most valuable type-strain genomes for metagenomic binning, comparative biology and taxonomic classification.</title>
        <authorList>
            <person name="Goeker M."/>
        </authorList>
    </citation>
    <scope>NUCLEOTIDE SEQUENCE [LARGE SCALE GENOMIC DNA]</scope>
    <source>
        <strain evidence="2 3">DSM 101688</strain>
    </source>
</reference>
<keyword evidence="1" id="KW-0732">Signal</keyword>
<gene>
    <name evidence="2" type="ORF">EDD55_110128</name>
</gene>
<evidence type="ECO:0000313" key="2">
    <source>
        <dbReference type="EMBL" id="TCS60652.1"/>
    </source>
</evidence>
<dbReference type="Proteomes" id="UP000295304">
    <property type="component" value="Unassembled WGS sequence"/>
</dbReference>
<evidence type="ECO:0000313" key="3">
    <source>
        <dbReference type="Proteomes" id="UP000295304"/>
    </source>
</evidence>
<organism evidence="2 3">
    <name type="scientific">Varunaivibrio sulfuroxidans</name>
    <dbReference type="NCBI Taxonomy" id="1773489"/>
    <lineage>
        <taxon>Bacteria</taxon>
        <taxon>Pseudomonadati</taxon>
        <taxon>Pseudomonadota</taxon>
        <taxon>Alphaproteobacteria</taxon>
        <taxon>Rhodospirillales</taxon>
        <taxon>Magnetovibrionaceae</taxon>
        <taxon>Varunaivibrio</taxon>
    </lineage>
</organism>
<proteinExistence type="predicted"/>